<dbReference type="EMBL" id="JACEIK010009779">
    <property type="protein sequence ID" value="MCE3214684.1"/>
    <property type="molecule type" value="Genomic_DNA"/>
</dbReference>
<accession>A0ABS8WP70</accession>
<name>A0ABS8WP70_DATST</name>
<evidence type="ECO:0000313" key="2">
    <source>
        <dbReference type="EMBL" id="MCE3214684.1"/>
    </source>
</evidence>
<gene>
    <name evidence="2" type="ORF">HAX54_053040</name>
</gene>
<reference evidence="2 3" key="1">
    <citation type="journal article" date="2021" name="BMC Genomics">
        <title>Datura genome reveals duplications of psychoactive alkaloid biosynthetic genes and high mutation rate following tissue culture.</title>
        <authorList>
            <person name="Rajewski A."/>
            <person name="Carter-House D."/>
            <person name="Stajich J."/>
            <person name="Litt A."/>
        </authorList>
    </citation>
    <scope>NUCLEOTIDE SEQUENCE [LARGE SCALE GENOMIC DNA]</scope>
    <source>
        <strain evidence="2">AR-01</strain>
    </source>
</reference>
<evidence type="ECO:0000313" key="3">
    <source>
        <dbReference type="Proteomes" id="UP000823775"/>
    </source>
</evidence>
<feature type="region of interest" description="Disordered" evidence="1">
    <location>
        <begin position="74"/>
        <end position="138"/>
    </location>
</feature>
<feature type="compositionally biased region" description="Basic and acidic residues" evidence="1">
    <location>
        <begin position="82"/>
        <end position="98"/>
    </location>
</feature>
<evidence type="ECO:0000256" key="1">
    <source>
        <dbReference type="SAM" id="MobiDB-lite"/>
    </source>
</evidence>
<proteinExistence type="predicted"/>
<keyword evidence="3" id="KW-1185">Reference proteome</keyword>
<dbReference type="Proteomes" id="UP000823775">
    <property type="component" value="Unassembled WGS sequence"/>
</dbReference>
<sequence length="138" mass="15957">MEELRVEALQRDEQAQQIWKARKNDLYEEQIDLDKLGYNVREQGNWRNRGPLTSDTRDAEIEAILNQVPTKLESTKSSVYKTRRELSSMDHDTPLDPHKKARDMGSTFHSTIRVAEETSEEEGILPISGKENRKEEGS</sequence>
<comment type="caution">
    <text evidence="2">The sequence shown here is derived from an EMBL/GenBank/DDBJ whole genome shotgun (WGS) entry which is preliminary data.</text>
</comment>
<protein>
    <submittedName>
        <fullName evidence="2">Uncharacterized protein</fullName>
    </submittedName>
</protein>
<organism evidence="2 3">
    <name type="scientific">Datura stramonium</name>
    <name type="common">Jimsonweed</name>
    <name type="synonym">Common thornapple</name>
    <dbReference type="NCBI Taxonomy" id="4076"/>
    <lineage>
        <taxon>Eukaryota</taxon>
        <taxon>Viridiplantae</taxon>
        <taxon>Streptophyta</taxon>
        <taxon>Embryophyta</taxon>
        <taxon>Tracheophyta</taxon>
        <taxon>Spermatophyta</taxon>
        <taxon>Magnoliopsida</taxon>
        <taxon>eudicotyledons</taxon>
        <taxon>Gunneridae</taxon>
        <taxon>Pentapetalae</taxon>
        <taxon>asterids</taxon>
        <taxon>lamiids</taxon>
        <taxon>Solanales</taxon>
        <taxon>Solanaceae</taxon>
        <taxon>Solanoideae</taxon>
        <taxon>Datureae</taxon>
        <taxon>Datura</taxon>
    </lineage>
</organism>